<keyword evidence="1" id="KW-0472">Membrane</keyword>
<dbReference type="Proteomes" id="UP000192257">
    <property type="component" value="Unassembled WGS sequence"/>
</dbReference>
<dbReference type="EMBL" id="NBCO01000005">
    <property type="protein sequence ID" value="ORC91563.1"/>
    <property type="molecule type" value="Genomic_DNA"/>
</dbReference>
<dbReference type="GeneID" id="39982594"/>
<keyword evidence="1" id="KW-0812">Transmembrane</keyword>
<name>A0A1X0P4I8_9TRYP</name>
<keyword evidence="3" id="KW-1185">Reference proteome</keyword>
<dbReference type="VEuPathDB" id="TriTrypDB:TM35_000051590"/>
<reference evidence="2 3" key="1">
    <citation type="submission" date="2017-03" db="EMBL/GenBank/DDBJ databases">
        <title>An alternative strategy for trypanosome survival in the mammalian bloodstream revealed through genome and transcriptome analysis of the ubiquitous bovine parasite Trypanosoma (Megatrypanum) theileri.</title>
        <authorList>
            <person name="Kelly S."/>
            <person name="Ivens A."/>
            <person name="Mott A."/>
            <person name="O'Neill E."/>
            <person name="Emms D."/>
            <person name="Macleod O."/>
            <person name="Voorheis P."/>
            <person name="Matthews J."/>
            <person name="Matthews K."/>
            <person name="Carrington M."/>
        </authorList>
    </citation>
    <scope>NUCLEOTIDE SEQUENCE [LARGE SCALE GENOMIC DNA]</scope>
    <source>
        <strain evidence="2">Edinburgh</strain>
    </source>
</reference>
<dbReference type="RefSeq" id="XP_028885629.1">
    <property type="nucleotide sequence ID" value="XM_029022814.1"/>
</dbReference>
<evidence type="ECO:0000313" key="2">
    <source>
        <dbReference type="EMBL" id="ORC91563.1"/>
    </source>
</evidence>
<evidence type="ECO:0000313" key="3">
    <source>
        <dbReference type="Proteomes" id="UP000192257"/>
    </source>
</evidence>
<dbReference type="AlphaFoldDB" id="A0A1X0P4I8"/>
<organism evidence="2 3">
    <name type="scientific">Trypanosoma theileri</name>
    <dbReference type="NCBI Taxonomy" id="67003"/>
    <lineage>
        <taxon>Eukaryota</taxon>
        <taxon>Discoba</taxon>
        <taxon>Euglenozoa</taxon>
        <taxon>Kinetoplastea</taxon>
        <taxon>Metakinetoplastina</taxon>
        <taxon>Trypanosomatida</taxon>
        <taxon>Trypanosomatidae</taxon>
        <taxon>Trypanosoma</taxon>
    </lineage>
</organism>
<feature type="transmembrane region" description="Helical" evidence="1">
    <location>
        <begin position="209"/>
        <end position="234"/>
    </location>
</feature>
<proteinExistence type="predicted"/>
<dbReference type="OrthoDB" id="441016at2759"/>
<keyword evidence="1" id="KW-1133">Transmembrane helix</keyword>
<comment type="caution">
    <text evidence="2">The sequence shown here is derived from an EMBL/GenBank/DDBJ whole genome shotgun (WGS) entry which is preliminary data.</text>
</comment>
<feature type="transmembrane region" description="Helical" evidence="1">
    <location>
        <begin position="147"/>
        <end position="169"/>
    </location>
</feature>
<sequence>MIRIHRLWTQSGSHGNHNGIMNGLRVPLSRRILQGNCHSLGAFLITVRCVQYERTSETLRGINKKNRTLSTPWITKSTKDYMTEEDAQVASVNPVKDKLRRNSKERKDRFLRVAEETDRIFDTEMDRMRDYNVRRWKKGITFFKRQGLAFTVLYISAYLLCLGLLYVGFATGVLKKEAAYEFMFFFLERYIDKEMFYTRVEAWGKYIDFGFAFVINEMLEFIRFPFMIYTFYTFRPYLTGISRRVKPSLFRWNAAES</sequence>
<evidence type="ECO:0000256" key="1">
    <source>
        <dbReference type="SAM" id="Phobius"/>
    </source>
</evidence>
<gene>
    <name evidence="2" type="ORF">TM35_000051590</name>
</gene>
<accession>A0A1X0P4I8</accession>
<protein>
    <submittedName>
        <fullName evidence="2">Uncharacterized protein</fullName>
    </submittedName>
</protein>